<evidence type="ECO:0008006" key="3">
    <source>
        <dbReference type="Google" id="ProtNLM"/>
    </source>
</evidence>
<comment type="caution">
    <text evidence="1">The sequence shown here is derived from an EMBL/GenBank/DDBJ whole genome shotgun (WGS) entry which is preliminary data.</text>
</comment>
<proteinExistence type="predicted"/>
<organism evidence="1 2">
    <name type="scientific">Streptomyces solincola</name>
    <dbReference type="NCBI Taxonomy" id="2100817"/>
    <lineage>
        <taxon>Bacteria</taxon>
        <taxon>Bacillati</taxon>
        <taxon>Actinomycetota</taxon>
        <taxon>Actinomycetes</taxon>
        <taxon>Kitasatosporales</taxon>
        <taxon>Streptomycetaceae</taxon>
        <taxon>Streptomyces</taxon>
    </lineage>
</organism>
<gene>
    <name evidence="1" type="ORF">C6N75_05635</name>
</gene>
<dbReference type="Pfam" id="PF15588">
    <property type="entry name" value="Imm10"/>
    <property type="match status" value="1"/>
</dbReference>
<name>A0A2S9Q0K4_9ACTN</name>
<dbReference type="EMBL" id="PVLV01000074">
    <property type="protein sequence ID" value="PRH80201.1"/>
    <property type="molecule type" value="Genomic_DNA"/>
</dbReference>
<accession>A0A2S9Q0K4</accession>
<dbReference type="Proteomes" id="UP000239322">
    <property type="component" value="Unassembled WGS sequence"/>
</dbReference>
<keyword evidence="2" id="KW-1185">Reference proteome</keyword>
<dbReference type="RefSeq" id="WP_105867737.1">
    <property type="nucleotide sequence ID" value="NZ_PVLV01000074.1"/>
</dbReference>
<dbReference type="InterPro" id="IPR028962">
    <property type="entry name" value="Imm10"/>
</dbReference>
<dbReference type="OrthoDB" id="3295921at2"/>
<reference evidence="1 2" key="1">
    <citation type="submission" date="2018-03" db="EMBL/GenBank/DDBJ databases">
        <title>Novel Streptomyces sp. from soil.</title>
        <authorList>
            <person name="Tan G.Y.A."/>
            <person name="Lee Z.Y."/>
        </authorList>
    </citation>
    <scope>NUCLEOTIDE SEQUENCE [LARGE SCALE GENOMIC DNA]</scope>
    <source>
        <strain evidence="1 2">ST5x</strain>
    </source>
</reference>
<dbReference type="AlphaFoldDB" id="A0A2S9Q0K4"/>
<protein>
    <recommendedName>
        <fullName evidence="3">Immunity protein 10 of polymorphic toxin system</fullName>
    </recommendedName>
</protein>
<evidence type="ECO:0000313" key="1">
    <source>
        <dbReference type="EMBL" id="PRH80201.1"/>
    </source>
</evidence>
<sequence>MRLTATEIGFFEDYDDEETLEVAVAGATESGEDMSLSIQRSTYDPDEQEIEAGLDSYNISTERGFTAYGCLRSVQLTDALLTLEFTEEGAGALEVPSGVAVHLEGVDVDRAVLAARLREILDWGASEKRPHLGGSALADPGTDS</sequence>
<evidence type="ECO:0000313" key="2">
    <source>
        <dbReference type="Proteomes" id="UP000239322"/>
    </source>
</evidence>